<dbReference type="InParanoid" id="A0A136IZP9"/>
<feature type="non-terminal residue" evidence="3">
    <location>
        <position position="454"/>
    </location>
</feature>
<sequence length="454" mass="52433">MADGTPQQSFGLTQARNAFVGNNFSGTTHFNINGAPACLRSLGFGEMHARRRDIVDAHPETCDWLFETPEFHDWRDPYRWHDHHGVLWIKGKPGVGKSTLMKHAFSHFHQTLFRDHHIVSYFFNARGSTLEKTPSGLLRSIVHQLLQTDDEVYNLFAPLFREKQMFGQESSWQWRLSELQEFVRSVVRTRSCSRPLLFLVDALDECDESDVRAVVDFLGSLSIQAFWCGCPLRICLSSRHYPRIKMDKVVELVVERCPKHQADVVKYIRDQLRIRGTKMETEILERAESVFLWVVIVVSLLNKAYDEGRVEAMRRTLEDIPDDMDKLFSAMLNNTRDAAETVRLIQWVLLSIRPLDLRELYAAAVQDVLPPDDLIEARITTSSRGLVEVRQDDSCSVQFIHLSVYDYLFRQKRLQTLDPTLGTEPIAAIHSLLWARCWSSIEQADTTNMSREHL</sequence>
<organism evidence="3 4">
    <name type="scientific">Microdochium bolleyi</name>
    <dbReference type="NCBI Taxonomy" id="196109"/>
    <lineage>
        <taxon>Eukaryota</taxon>
        <taxon>Fungi</taxon>
        <taxon>Dikarya</taxon>
        <taxon>Ascomycota</taxon>
        <taxon>Pezizomycotina</taxon>
        <taxon>Sordariomycetes</taxon>
        <taxon>Xylariomycetidae</taxon>
        <taxon>Xylariales</taxon>
        <taxon>Microdochiaceae</taxon>
        <taxon>Microdochium</taxon>
    </lineage>
</organism>
<dbReference type="InterPro" id="IPR056884">
    <property type="entry name" value="NPHP3-like_N"/>
</dbReference>
<gene>
    <name evidence="3" type="ORF">Micbo1qcDRAFT_120035</name>
</gene>
<proteinExistence type="predicted"/>
<reference evidence="4" key="1">
    <citation type="submission" date="2016-02" db="EMBL/GenBank/DDBJ databases">
        <title>Draft genome sequence of Microdochium bolleyi, a fungal endophyte of beachgrass.</title>
        <authorList>
            <consortium name="DOE Joint Genome Institute"/>
            <person name="David A.S."/>
            <person name="May G."/>
            <person name="Haridas S."/>
            <person name="Lim J."/>
            <person name="Wang M."/>
            <person name="Labutti K."/>
            <person name="Lipzen A."/>
            <person name="Barry K."/>
            <person name="Grigoriev I.V."/>
        </authorList>
    </citation>
    <scope>NUCLEOTIDE SEQUENCE [LARGE SCALE GENOMIC DNA]</scope>
    <source>
        <strain evidence="4">J235TASD1</strain>
    </source>
</reference>
<protein>
    <recommendedName>
        <fullName evidence="2">Nephrocystin 3-like N-terminal domain-containing protein</fullName>
    </recommendedName>
</protein>
<keyword evidence="4" id="KW-1185">Reference proteome</keyword>
<keyword evidence="1" id="KW-0677">Repeat</keyword>
<evidence type="ECO:0000256" key="1">
    <source>
        <dbReference type="ARBA" id="ARBA00022737"/>
    </source>
</evidence>
<dbReference type="OrthoDB" id="4772757at2759"/>
<dbReference type="AlphaFoldDB" id="A0A136IZP9"/>
<name>A0A136IZP9_9PEZI</name>
<dbReference type="PANTHER" id="PTHR10039">
    <property type="entry name" value="AMELOGENIN"/>
    <property type="match status" value="1"/>
</dbReference>
<evidence type="ECO:0000313" key="3">
    <source>
        <dbReference type="EMBL" id="KXJ90427.1"/>
    </source>
</evidence>
<dbReference type="STRING" id="196109.A0A136IZP9"/>
<dbReference type="Pfam" id="PF24883">
    <property type="entry name" value="NPHP3_N"/>
    <property type="match status" value="1"/>
</dbReference>
<dbReference type="Gene3D" id="3.40.50.300">
    <property type="entry name" value="P-loop containing nucleotide triphosphate hydrolases"/>
    <property type="match status" value="1"/>
</dbReference>
<feature type="domain" description="Nephrocystin 3-like N-terminal" evidence="2">
    <location>
        <begin position="60"/>
        <end position="239"/>
    </location>
</feature>
<dbReference type="Proteomes" id="UP000070501">
    <property type="component" value="Unassembled WGS sequence"/>
</dbReference>
<dbReference type="InterPro" id="IPR027417">
    <property type="entry name" value="P-loop_NTPase"/>
</dbReference>
<evidence type="ECO:0000313" key="4">
    <source>
        <dbReference type="Proteomes" id="UP000070501"/>
    </source>
</evidence>
<dbReference type="EMBL" id="KQ964252">
    <property type="protein sequence ID" value="KXJ90427.1"/>
    <property type="molecule type" value="Genomic_DNA"/>
</dbReference>
<accession>A0A136IZP9</accession>
<evidence type="ECO:0000259" key="2">
    <source>
        <dbReference type="Pfam" id="PF24883"/>
    </source>
</evidence>
<dbReference type="SUPFAM" id="SSF52540">
    <property type="entry name" value="P-loop containing nucleoside triphosphate hydrolases"/>
    <property type="match status" value="1"/>
</dbReference>
<dbReference type="PANTHER" id="PTHR10039:SF5">
    <property type="entry name" value="NACHT DOMAIN-CONTAINING PROTEIN"/>
    <property type="match status" value="1"/>
</dbReference>